<accession>A0A6C0DQ16</accession>
<dbReference type="EMBL" id="MN739655">
    <property type="protein sequence ID" value="QHT18434.1"/>
    <property type="molecule type" value="Genomic_DNA"/>
</dbReference>
<sequence>MVFSSRTFRRRLAFSMRKSKKKTRKLRRRKQKGGNNAGMVPYRGIPKNAVVVNPMNWQA</sequence>
<feature type="compositionally biased region" description="Basic residues" evidence="1">
    <location>
        <begin position="14"/>
        <end position="32"/>
    </location>
</feature>
<evidence type="ECO:0000313" key="2">
    <source>
        <dbReference type="EMBL" id="QHT18434.1"/>
    </source>
</evidence>
<name>A0A6C0DQ16_9ZZZZ</name>
<organism evidence="2">
    <name type="scientific">viral metagenome</name>
    <dbReference type="NCBI Taxonomy" id="1070528"/>
    <lineage>
        <taxon>unclassified sequences</taxon>
        <taxon>metagenomes</taxon>
        <taxon>organismal metagenomes</taxon>
    </lineage>
</organism>
<protein>
    <submittedName>
        <fullName evidence="2">Uncharacterized protein</fullName>
    </submittedName>
</protein>
<proteinExistence type="predicted"/>
<reference evidence="2" key="1">
    <citation type="journal article" date="2020" name="Nature">
        <title>Giant virus diversity and host interactions through global metagenomics.</title>
        <authorList>
            <person name="Schulz F."/>
            <person name="Roux S."/>
            <person name="Paez-Espino D."/>
            <person name="Jungbluth S."/>
            <person name="Walsh D.A."/>
            <person name="Denef V.J."/>
            <person name="McMahon K.D."/>
            <person name="Konstantinidis K.T."/>
            <person name="Eloe-Fadrosh E.A."/>
            <person name="Kyrpides N.C."/>
            <person name="Woyke T."/>
        </authorList>
    </citation>
    <scope>NUCLEOTIDE SEQUENCE</scope>
    <source>
        <strain evidence="2">GVMAG-M-3300023174-46</strain>
    </source>
</reference>
<evidence type="ECO:0000256" key="1">
    <source>
        <dbReference type="SAM" id="MobiDB-lite"/>
    </source>
</evidence>
<feature type="region of interest" description="Disordered" evidence="1">
    <location>
        <begin position="14"/>
        <end position="42"/>
    </location>
</feature>
<dbReference type="AlphaFoldDB" id="A0A6C0DQ16"/>